<name>A0ABP6YB17_9ACTN</name>
<sequence length="86" mass="8874">MVTTGAPTAGGERTVIGTGFEPGEVVLVAIDRDTRYQAVADDTGHVSRTFPVYATAAEGAHTVELTTVTRGHTAVAEFGVRANSPS</sequence>
<dbReference type="EMBL" id="BAABCE010000017">
    <property type="protein sequence ID" value="GAA3580167.1"/>
    <property type="molecule type" value="Genomic_DNA"/>
</dbReference>
<comment type="caution">
    <text evidence="1">The sequence shown here is derived from an EMBL/GenBank/DDBJ whole genome shotgun (WGS) entry which is preliminary data.</text>
</comment>
<evidence type="ECO:0000313" key="1">
    <source>
        <dbReference type="EMBL" id="GAA3580167.1"/>
    </source>
</evidence>
<dbReference type="Proteomes" id="UP001500707">
    <property type="component" value="Unassembled WGS sequence"/>
</dbReference>
<proteinExistence type="predicted"/>
<reference evidence="2" key="1">
    <citation type="journal article" date="2019" name="Int. J. Syst. Evol. Microbiol.">
        <title>The Global Catalogue of Microorganisms (GCM) 10K type strain sequencing project: providing services to taxonomists for standard genome sequencing and annotation.</title>
        <authorList>
            <consortium name="The Broad Institute Genomics Platform"/>
            <consortium name="The Broad Institute Genome Sequencing Center for Infectious Disease"/>
            <person name="Wu L."/>
            <person name="Ma J."/>
        </authorList>
    </citation>
    <scope>NUCLEOTIDE SEQUENCE [LARGE SCALE GENOMIC DNA]</scope>
    <source>
        <strain evidence="2">JCM 17656</strain>
    </source>
</reference>
<accession>A0ABP6YB17</accession>
<evidence type="ECO:0000313" key="2">
    <source>
        <dbReference type="Proteomes" id="UP001500707"/>
    </source>
</evidence>
<gene>
    <name evidence="1" type="ORF">GCM10022295_71900</name>
</gene>
<protein>
    <submittedName>
        <fullName evidence="1">Uncharacterized protein</fullName>
    </submittedName>
</protein>
<organism evidence="1 2">
    <name type="scientific">Streptomyces osmaniensis</name>
    <dbReference type="NCBI Taxonomy" id="593134"/>
    <lineage>
        <taxon>Bacteria</taxon>
        <taxon>Bacillati</taxon>
        <taxon>Actinomycetota</taxon>
        <taxon>Actinomycetes</taxon>
        <taxon>Kitasatosporales</taxon>
        <taxon>Streptomycetaceae</taxon>
        <taxon>Streptomyces</taxon>
    </lineage>
</organism>
<keyword evidence="2" id="KW-1185">Reference proteome</keyword>